<organism evidence="2 3">
    <name type="scientific">Dichomitus squalens</name>
    <dbReference type="NCBI Taxonomy" id="114155"/>
    <lineage>
        <taxon>Eukaryota</taxon>
        <taxon>Fungi</taxon>
        <taxon>Dikarya</taxon>
        <taxon>Basidiomycota</taxon>
        <taxon>Agaricomycotina</taxon>
        <taxon>Agaricomycetes</taxon>
        <taxon>Polyporales</taxon>
        <taxon>Polyporaceae</taxon>
        <taxon>Dichomitus</taxon>
    </lineage>
</organism>
<gene>
    <name evidence="2" type="ORF">BD310DRAFT_654165</name>
</gene>
<keyword evidence="3" id="KW-1185">Reference proteome</keyword>
<evidence type="ECO:0000256" key="1">
    <source>
        <dbReference type="SAM" id="Phobius"/>
    </source>
</evidence>
<proteinExistence type="predicted"/>
<keyword evidence="1" id="KW-0812">Transmembrane</keyword>
<protein>
    <submittedName>
        <fullName evidence="2">Uncharacterized protein</fullName>
    </submittedName>
</protein>
<sequence length="85" mass="9947">MHDPTNLHDYRRRGEGATRRTVVLGAQLSEHWGRDSTRRNCRFRLSGRYFILCATMRFYILCFPPIRAVRNRSILPASILYSMGS</sequence>
<feature type="transmembrane region" description="Helical" evidence="1">
    <location>
        <begin position="49"/>
        <end position="66"/>
    </location>
</feature>
<reference evidence="2 3" key="1">
    <citation type="submission" date="2019-01" db="EMBL/GenBank/DDBJ databases">
        <title>Draft genome sequences of three monokaryotic isolates of the white-rot basidiomycete fungus Dichomitus squalens.</title>
        <authorList>
            <consortium name="DOE Joint Genome Institute"/>
            <person name="Lopez S.C."/>
            <person name="Andreopoulos B."/>
            <person name="Pangilinan J."/>
            <person name="Lipzen A."/>
            <person name="Riley R."/>
            <person name="Ahrendt S."/>
            <person name="Ng V."/>
            <person name="Barry K."/>
            <person name="Daum C."/>
            <person name="Grigoriev I.V."/>
            <person name="Hilden K.S."/>
            <person name="Makela M.R."/>
            <person name="de Vries R.P."/>
        </authorList>
    </citation>
    <scope>NUCLEOTIDE SEQUENCE [LARGE SCALE GENOMIC DNA]</scope>
    <source>
        <strain evidence="2 3">CBS 464.89</strain>
    </source>
</reference>
<name>A0A4Q9PNG3_9APHY</name>
<keyword evidence="1" id="KW-0472">Membrane</keyword>
<evidence type="ECO:0000313" key="3">
    <source>
        <dbReference type="Proteomes" id="UP000292082"/>
    </source>
</evidence>
<dbReference type="Proteomes" id="UP000292082">
    <property type="component" value="Unassembled WGS sequence"/>
</dbReference>
<dbReference type="EMBL" id="ML145162">
    <property type="protein sequence ID" value="TBU55819.1"/>
    <property type="molecule type" value="Genomic_DNA"/>
</dbReference>
<evidence type="ECO:0000313" key="2">
    <source>
        <dbReference type="EMBL" id="TBU55819.1"/>
    </source>
</evidence>
<keyword evidence="1" id="KW-1133">Transmembrane helix</keyword>
<accession>A0A4Q9PNG3</accession>
<dbReference type="AlphaFoldDB" id="A0A4Q9PNG3"/>